<name>A0A066WM30_TILAU</name>
<evidence type="ECO:0000313" key="2">
    <source>
        <dbReference type="EMBL" id="KDN52059.1"/>
    </source>
</evidence>
<protein>
    <recommendedName>
        <fullName evidence="1">Class II aldolase/adducin N-terminal domain-containing protein</fullName>
    </recommendedName>
</protein>
<dbReference type="InterPro" id="IPR051017">
    <property type="entry name" value="Aldolase-II_Adducin_sf"/>
</dbReference>
<organism evidence="2 3">
    <name type="scientific">Tilletiaria anomala (strain ATCC 24038 / CBS 436.72 / UBC 951)</name>
    <dbReference type="NCBI Taxonomy" id="1037660"/>
    <lineage>
        <taxon>Eukaryota</taxon>
        <taxon>Fungi</taxon>
        <taxon>Dikarya</taxon>
        <taxon>Basidiomycota</taxon>
        <taxon>Ustilaginomycotina</taxon>
        <taxon>Exobasidiomycetes</taxon>
        <taxon>Georgefischeriales</taxon>
        <taxon>Tilletiariaceae</taxon>
        <taxon>Tilletiaria</taxon>
    </lineage>
</organism>
<dbReference type="Proteomes" id="UP000027361">
    <property type="component" value="Unassembled WGS sequence"/>
</dbReference>
<gene>
    <name evidence="2" type="ORF">K437DRAFT_261617</name>
</gene>
<proteinExistence type="predicted"/>
<evidence type="ECO:0000259" key="1">
    <source>
        <dbReference type="Pfam" id="PF00596"/>
    </source>
</evidence>
<dbReference type="Pfam" id="PF00596">
    <property type="entry name" value="Aldolase_II"/>
    <property type="match status" value="1"/>
</dbReference>
<dbReference type="OrthoDB" id="3238794at2759"/>
<dbReference type="RefSeq" id="XP_013244914.1">
    <property type="nucleotide sequence ID" value="XM_013389460.1"/>
</dbReference>
<keyword evidence="3" id="KW-1185">Reference proteome</keyword>
<dbReference type="HOGENOM" id="CLU_006033_1_2_1"/>
<reference evidence="2 3" key="1">
    <citation type="submission" date="2014-05" db="EMBL/GenBank/DDBJ databases">
        <title>Draft genome sequence of a rare smut relative, Tilletiaria anomala UBC 951.</title>
        <authorList>
            <consortium name="DOE Joint Genome Institute"/>
            <person name="Toome M."/>
            <person name="Kuo A."/>
            <person name="Henrissat B."/>
            <person name="Lipzen A."/>
            <person name="Tritt A."/>
            <person name="Yoshinaga Y."/>
            <person name="Zane M."/>
            <person name="Barry K."/>
            <person name="Grigoriev I.V."/>
            <person name="Spatafora J.W."/>
            <person name="Aimea M.C."/>
        </authorList>
    </citation>
    <scope>NUCLEOTIDE SEQUENCE [LARGE SCALE GENOMIC DNA]</scope>
    <source>
        <strain evidence="2 3">UBC 951</strain>
    </source>
</reference>
<dbReference type="InParanoid" id="A0A066WM30"/>
<feature type="domain" description="Class II aldolase/adducin N-terminal" evidence="1">
    <location>
        <begin position="50"/>
        <end position="223"/>
    </location>
</feature>
<dbReference type="InterPro" id="IPR036409">
    <property type="entry name" value="Aldolase_II/adducin_N_sf"/>
</dbReference>
<dbReference type="SUPFAM" id="SSF53639">
    <property type="entry name" value="AraD/HMP-PK domain-like"/>
    <property type="match status" value="1"/>
</dbReference>
<accession>A0A066WM30</accession>
<comment type="caution">
    <text evidence="2">The sequence shown here is derived from an EMBL/GenBank/DDBJ whole genome shotgun (WGS) entry which is preliminary data.</text>
</comment>
<sequence length="276" mass="30210">MPPVSTTGLMGAIADLKAKIMDTARRGATVFRMMPTVTYDTLEEERTGGVFANDGFNVGVAGHLKYRDPIHKDELVWRATRSLDSYLLALFGLSFDMGFLSDLLLIGLDGECADGRHPSRPDSLVYNQVAFAIHNEVHMASLDLDAGSTHTQCTLPFMLASVHEHFSSRIARCDNFGGAPLASEEGANVAKALGPRNKALIRQNHGILTCSGTAEGAVLCFIAREKHWGGKPLMIGDREATSTFTYRQISSEVAVYFQDKPYFARVDKESKSDYKA</sequence>
<dbReference type="GO" id="GO:0005856">
    <property type="term" value="C:cytoskeleton"/>
    <property type="evidence" value="ECO:0007669"/>
    <property type="project" value="TreeGrafter"/>
</dbReference>
<dbReference type="GO" id="GO:0051015">
    <property type="term" value="F:actin filament binding"/>
    <property type="evidence" value="ECO:0007669"/>
    <property type="project" value="TreeGrafter"/>
</dbReference>
<dbReference type="EMBL" id="JMSN01000014">
    <property type="protein sequence ID" value="KDN52059.1"/>
    <property type="molecule type" value="Genomic_DNA"/>
</dbReference>
<dbReference type="PANTHER" id="PTHR10672">
    <property type="entry name" value="ADDUCIN"/>
    <property type="match status" value="1"/>
</dbReference>
<dbReference type="OMA" id="QHALKFY"/>
<evidence type="ECO:0000313" key="3">
    <source>
        <dbReference type="Proteomes" id="UP000027361"/>
    </source>
</evidence>
<dbReference type="GeneID" id="25265596"/>
<dbReference type="PANTHER" id="PTHR10672:SF39">
    <property type="entry name" value="CLASS II ALDOLASE_ADDUCIN N-TERMINAL DOMAIN-CONTAINING PROTEIN"/>
    <property type="match status" value="1"/>
</dbReference>
<dbReference type="Gene3D" id="3.40.225.10">
    <property type="entry name" value="Class II aldolase/adducin N-terminal domain"/>
    <property type="match status" value="1"/>
</dbReference>
<dbReference type="FunCoup" id="A0A066WM30">
    <property type="interactions" value="1"/>
</dbReference>
<dbReference type="InterPro" id="IPR001303">
    <property type="entry name" value="Aldolase_II/adducin_N"/>
</dbReference>
<dbReference type="STRING" id="1037660.A0A066WM30"/>
<dbReference type="AlphaFoldDB" id="A0A066WM30"/>